<organism evidence="2 3">
    <name type="scientific">Azospirillum argentinense</name>
    <dbReference type="NCBI Taxonomy" id="2970906"/>
    <lineage>
        <taxon>Bacteria</taxon>
        <taxon>Pseudomonadati</taxon>
        <taxon>Pseudomonadota</taxon>
        <taxon>Alphaproteobacteria</taxon>
        <taxon>Rhodospirillales</taxon>
        <taxon>Azospirillaceae</taxon>
        <taxon>Azospirillum</taxon>
    </lineage>
</organism>
<evidence type="ECO:0000313" key="3">
    <source>
        <dbReference type="Proteomes" id="UP000325333"/>
    </source>
</evidence>
<gene>
    <name evidence="2" type="ORF">FH063_003141</name>
</gene>
<protein>
    <recommendedName>
        <fullName evidence="4">Transposase</fullName>
    </recommendedName>
</protein>
<accession>A0A5B0KKN8</accession>
<dbReference type="Proteomes" id="UP000325333">
    <property type="component" value="Unassembled WGS sequence"/>
</dbReference>
<dbReference type="AlphaFoldDB" id="A0A5B0KKN8"/>
<evidence type="ECO:0000256" key="1">
    <source>
        <dbReference type="SAM" id="MobiDB-lite"/>
    </source>
</evidence>
<feature type="region of interest" description="Disordered" evidence="1">
    <location>
        <begin position="30"/>
        <end position="62"/>
    </location>
</feature>
<evidence type="ECO:0008006" key="4">
    <source>
        <dbReference type="Google" id="ProtNLM"/>
    </source>
</evidence>
<proteinExistence type="predicted"/>
<name>A0A5B0KKN8_9PROT</name>
<dbReference type="EMBL" id="VEWN01000017">
    <property type="protein sequence ID" value="KAA1053222.1"/>
    <property type="molecule type" value="Genomic_DNA"/>
</dbReference>
<reference evidence="2 3" key="1">
    <citation type="submission" date="2019-07" db="EMBL/GenBank/DDBJ databases">
        <title>Genome sequencing of the stress-tolerant strain Azospirillum brasilense Az19.</title>
        <authorList>
            <person name="Maroniche G.A."/>
            <person name="Garcia J.E."/>
            <person name="Pagnussat L."/>
            <person name="Amenta M."/>
            <person name="Creus C.M."/>
        </authorList>
    </citation>
    <scope>NUCLEOTIDE SEQUENCE [LARGE SCALE GENOMIC DNA]</scope>
    <source>
        <strain evidence="2 3">Az19</strain>
    </source>
</reference>
<sequence>MAEAPSHCLQQALRDLDKAFARFFSGQAGFPRFKSKHRGEDSFRFPQGPSRTPAETSAPRPG</sequence>
<evidence type="ECO:0000313" key="2">
    <source>
        <dbReference type="EMBL" id="KAA1053222.1"/>
    </source>
</evidence>
<comment type="caution">
    <text evidence="2">The sequence shown here is derived from an EMBL/GenBank/DDBJ whole genome shotgun (WGS) entry which is preliminary data.</text>
</comment>